<sequence length="757" mass="87473">MKRDQKLTRFRRLSASPKSNLPPLTPNSYMCNEKTHIHPYAAYPIIEDQEKSTCQKFFIKQPPRTAQSPNTENTTTLSLPTNYDFYTPIKTLDHSDITERIESYELRIKKIFSIDALEDNLLLWEKCLDDIMPEVKKHDSDLRRGLVQICMHLLENSKNILKCSASRRSADELAVEALKKVIASLEIESKKLQSDIESMKYSKKLEMGQIEKDLEEIFGKNENEIRYLKSRTKELRDTYSQDTVDFLWEIWNSMNQEFDVPEIKNGDFIGLDPSDIPLMLSKKFTLLQKFTAKRISDLIRSKKNIEDNYTQTTGEYIDPKTFEDQTKNIEKLRFQLNSAFISIDRYKENFGSKVNIVEALENTKNLLSNEVEKLRSEIELMSSTLNKANYDSKKLTSEFENIKKEKDYLQKEKNSWQLETIEKNKQLEEQQISIEKLIKLIEDKEQKIIILENRLGKRRGIQDNNEEGLDSLSSQFKAQNKFDEKSFLDSLKLSNKKRRSLDKSQAPSYTTNEGNSYDFSGYEDPLNSSSSIQNSIANAKSGTRSNSPPKGRVLKKLGLIEENSSSMSLSNQEAGHIGYKNPRQNFKDKGIKLGLKKQILGQNVHKNAKNKPNTRNAENATNGLDYESLDEFETNIKHEDYIGDNAYDGDSQSSYAHEKRTYSGNMSTKSTSTDEFTYIKCIEYSKGFQFNGIVPDEKESEDSNKDGVYLLPYNPNQFYGLKGDVYYQTKNSVFSAYPRIPDLKDNFTFQSLYVMKK</sequence>
<dbReference type="Proteomes" id="UP000187209">
    <property type="component" value="Unassembled WGS sequence"/>
</dbReference>
<reference evidence="3 4" key="1">
    <citation type="submission" date="2016-11" db="EMBL/GenBank/DDBJ databases">
        <title>The macronuclear genome of Stentor coeruleus: a giant cell with tiny introns.</title>
        <authorList>
            <person name="Slabodnick M."/>
            <person name="Ruby J.G."/>
            <person name="Reiff S.B."/>
            <person name="Swart E.C."/>
            <person name="Gosai S."/>
            <person name="Prabakaran S."/>
            <person name="Witkowska E."/>
            <person name="Larue G.E."/>
            <person name="Fisher S."/>
            <person name="Freeman R.M."/>
            <person name="Gunawardena J."/>
            <person name="Chu W."/>
            <person name="Stover N.A."/>
            <person name="Gregory B.D."/>
            <person name="Nowacki M."/>
            <person name="Derisi J."/>
            <person name="Roy S.W."/>
            <person name="Marshall W.F."/>
            <person name="Sood P."/>
        </authorList>
    </citation>
    <scope>NUCLEOTIDE SEQUENCE [LARGE SCALE GENOMIC DNA]</scope>
    <source>
        <strain evidence="3">WM001</strain>
    </source>
</reference>
<name>A0A1R2CED3_9CILI</name>
<feature type="coiled-coil region" evidence="1">
    <location>
        <begin position="357"/>
        <end position="454"/>
    </location>
</feature>
<evidence type="ECO:0000313" key="4">
    <source>
        <dbReference type="Proteomes" id="UP000187209"/>
    </source>
</evidence>
<comment type="caution">
    <text evidence="3">The sequence shown here is derived from an EMBL/GenBank/DDBJ whole genome shotgun (WGS) entry which is preliminary data.</text>
</comment>
<dbReference type="EMBL" id="MPUH01000178">
    <property type="protein sequence ID" value="OMJ87387.1"/>
    <property type="molecule type" value="Genomic_DNA"/>
</dbReference>
<proteinExistence type="predicted"/>
<gene>
    <name evidence="3" type="ORF">SteCoe_10894</name>
</gene>
<evidence type="ECO:0000313" key="3">
    <source>
        <dbReference type="EMBL" id="OMJ87387.1"/>
    </source>
</evidence>
<accession>A0A1R2CED3</accession>
<protein>
    <submittedName>
        <fullName evidence="3">Uncharacterized protein</fullName>
    </submittedName>
</protein>
<evidence type="ECO:0000256" key="1">
    <source>
        <dbReference type="SAM" id="Coils"/>
    </source>
</evidence>
<keyword evidence="1" id="KW-0175">Coiled coil</keyword>
<keyword evidence="4" id="KW-1185">Reference proteome</keyword>
<evidence type="ECO:0000256" key="2">
    <source>
        <dbReference type="SAM" id="MobiDB-lite"/>
    </source>
</evidence>
<dbReference type="AlphaFoldDB" id="A0A1R2CED3"/>
<organism evidence="3 4">
    <name type="scientific">Stentor coeruleus</name>
    <dbReference type="NCBI Taxonomy" id="5963"/>
    <lineage>
        <taxon>Eukaryota</taxon>
        <taxon>Sar</taxon>
        <taxon>Alveolata</taxon>
        <taxon>Ciliophora</taxon>
        <taxon>Postciliodesmatophora</taxon>
        <taxon>Heterotrichea</taxon>
        <taxon>Heterotrichida</taxon>
        <taxon>Stentoridae</taxon>
        <taxon>Stentor</taxon>
    </lineage>
</organism>
<feature type="region of interest" description="Disordered" evidence="2">
    <location>
        <begin position="1"/>
        <end position="26"/>
    </location>
</feature>
<dbReference type="OrthoDB" id="326460at2759"/>
<feature type="compositionally biased region" description="Polar residues" evidence="2">
    <location>
        <begin position="503"/>
        <end position="518"/>
    </location>
</feature>
<feature type="region of interest" description="Disordered" evidence="2">
    <location>
        <begin position="497"/>
        <end position="532"/>
    </location>
</feature>